<evidence type="ECO:0000256" key="2">
    <source>
        <dbReference type="ARBA" id="ARBA00022692"/>
    </source>
</evidence>
<dbReference type="SUPFAM" id="SSF55486">
    <property type="entry name" value="Metalloproteases ('zincins'), catalytic domain"/>
    <property type="match status" value="1"/>
</dbReference>
<name>A0A5J5KBT8_9ACTN</name>
<feature type="region of interest" description="Disordered" evidence="5">
    <location>
        <begin position="24"/>
        <end position="45"/>
    </location>
</feature>
<dbReference type="GO" id="GO:0016020">
    <property type="term" value="C:membrane"/>
    <property type="evidence" value="ECO:0007669"/>
    <property type="project" value="UniProtKB-SubCell"/>
</dbReference>
<evidence type="ECO:0000256" key="4">
    <source>
        <dbReference type="ARBA" id="ARBA00023136"/>
    </source>
</evidence>
<dbReference type="AlphaFoldDB" id="A0A5J5KBT8"/>
<feature type="signal peptide" evidence="6">
    <location>
        <begin position="1"/>
        <end position="23"/>
    </location>
</feature>
<keyword evidence="8" id="KW-1185">Reference proteome</keyword>
<evidence type="ECO:0000256" key="5">
    <source>
        <dbReference type="SAM" id="MobiDB-lite"/>
    </source>
</evidence>
<dbReference type="PANTHER" id="PTHR30168">
    <property type="entry name" value="PUTATIVE MEMBRANE PROTEIN YPFJ"/>
    <property type="match status" value="1"/>
</dbReference>
<proteinExistence type="predicted"/>
<comment type="subcellular location">
    <subcellularLocation>
        <location evidence="1">Membrane</location>
        <topology evidence="1">Single-pass membrane protein</topology>
    </subcellularLocation>
</comment>
<evidence type="ECO:0008006" key="9">
    <source>
        <dbReference type="Google" id="ProtNLM"/>
    </source>
</evidence>
<evidence type="ECO:0000313" key="7">
    <source>
        <dbReference type="EMBL" id="KAA9381743.1"/>
    </source>
</evidence>
<evidence type="ECO:0000313" key="8">
    <source>
        <dbReference type="Proteomes" id="UP000327011"/>
    </source>
</evidence>
<reference evidence="7 8" key="1">
    <citation type="submission" date="2019-09" db="EMBL/GenBank/DDBJ databases">
        <title>Screening of Novel Bioactive Compounds from Soil-Associated.</title>
        <authorList>
            <person name="Gong X."/>
        </authorList>
    </citation>
    <scope>NUCLEOTIDE SEQUENCE [LARGE SCALE GENOMIC DNA]</scope>
    <source>
        <strain evidence="7 8">Gxj-6</strain>
    </source>
</reference>
<accession>A0A5J5KBT8</accession>
<protein>
    <recommendedName>
        <fullName evidence="9">Metalloprotease</fullName>
    </recommendedName>
</protein>
<dbReference type="PANTHER" id="PTHR30168:SF0">
    <property type="entry name" value="INNER MEMBRANE PROTEIN"/>
    <property type="match status" value="1"/>
</dbReference>
<dbReference type="PROSITE" id="PS51257">
    <property type="entry name" value="PROKAR_LIPOPROTEIN"/>
    <property type="match status" value="1"/>
</dbReference>
<sequence>MTRRAFAAFFLLVTLVASCGTLAGSPPPDRAQQGDTASRATPCRGNGDDFPGDVKLARCLTEWFWADRFRQSGETYRPITRFVAYEGNGGPDCGGQPAVPENAFYCPDGHFVAYDAAWLRAMYDQMGDGAVYVVIPHELGHAVQAQLVDDFRYNVERELQADCYAGAALSGLIQARALRAEQGDEEELLVNLEAAGDPTDAWWAPDAHGTPEKRQGYFAQGYNEGVGAC</sequence>
<evidence type="ECO:0000256" key="6">
    <source>
        <dbReference type="SAM" id="SignalP"/>
    </source>
</evidence>
<evidence type="ECO:0000256" key="1">
    <source>
        <dbReference type="ARBA" id="ARBA00004167"/>
    </source>
</evidence>
<feature type="chain" id="PRO_5039214124" description="Metalloprotease" evidence="6">
    <location>
        <begin position="24"/>
        <end position="229"/>
    </location>
</feature>
<gene>
    <name evidence="7" type="ORF">F5972_02675</name>
</gene>
<dbReference type="Proteomes" id="UP000327011">
    <property type="component" value="Unassembled WGS sequence"/>
</dbReference>
<dbReference type="RefSeq" id="WP_150930699.1">
    <property type="nucleotide sequence ID" value="NZ_VYTZ01000001.1"/>
</dbReference>
<dbReference type="InterPro" id="IPR007343">
    <property type="entry name" value="Uncharacterised_pept_Zn_put"/>
</dbReference>
<keyword evidence="3" id="KW-1133">Transmembrane helix</keyword>
<evidence type="ECO:0000256" key="3">
    <source>
        <dbReference type="ARBA" id="ARBA00022989"/>
    </source>
</evidence>
<keyword evidence="2" id="KW-0812">Transmembrane</keyword>
<organism evidence="7 8">
    <name type="scientific">Microbispora cellulosiformans</name>
    <dbReference type="NCBI Taxonomy" id="2614688"/>
    <lineage>
        <taxon>Bacteria</taxon>
        <taxon>Bacillati</taxon>
        <taxon>Actinomycetota</taxon>
        <taxon>Actinomycetes</taxon>
        <taxon>Streptosporangiales</taxon>
        <taxon>Streptosporangiaceae</taxon>
        <taxon>Microbispora</taxon>
    </lineage>
</organism>
<comment type="caution">
    <text evidence="7">The sequence shown here is derived from an EMBL/GenBank/DDBJ whole genome shotgun (WGS) entry which is preliminary data.</text>
</comment>
<keyword evidence="4" id="KW-0472">Membrane</keyword>
<keyword evidence="6" id="KW-0732">Signal</keyword>
<dbReference type="EMBL" id="VYTZ01000001">
    <property type="protein sequence ID" value="KAA9381743.1"/>
    <property type="molecule type" value="Genomic_DNA"/>
</dbReference>
<dbReference type="Pfam" id="PF04228">
    <property type="entry name" value="Zn_peptidase"/>
    <property type="match status" value="1"/>
</dbReference>